<dbReference type="InterPro" id="IPR001223">
    <property type="entry name" value="Glyco_hydro18_cat"/>
</dbReference>
<dbReference type="GO" id="GO:0005576">
    <property type="term" value="C:extracellular region"/>
    <property type="evidence" value="ECO:0007669"/>
    <property type="project" value="UniProtKB-SubCell"/>
</dbReference>
<organism evidence="5 6">
    <name type="scientific">Salvator merianae</name>
    <name type="common">Argentine black and white tegu</name>
    <name type="synonym">Tupinambis merianae</name>
    <dbReference type="NCBI Taxonomy" id="96440"/>
    <lineage>
        <taxon>Eukaryota</taxon>
        <taxon>Metazoa</taxon>
        <taxon>Chordata</taxon>
        <taxon>Craniata</taxon>
        <taxon>Vertebrata</taxon>
        <taxon>Euteleostomi</taxon>
        <taxon>Lepidosauria</taxon>
        <taxon>Squamata</taxon>
        <taxon>Bifurcata</taxon>
        <taxon>Unidentata</taxon>
        <taxon>Episquamata</taxon>
        <taxon>Laterata</taxon>
        <taxon>Teiioidea</taxon>
        <taxon>Teiidae</taxon>
        <taxon>Salvator</taxon>
    </lineage>
</organism>
<proteinExistence type="inferred from homology"/>
<dbReference type="GeneTree" id="ENSGT00940000161149"/>
<dbReference type="PANTHER" id="PTHR11177">
    <property type="entry name" value="CHITINASE"/>
    <property type="match status" value="1"/>
</dbReference>
<dbReference type="SMART" id="SM00636">
    <property type="entry name" value="Glyco_18"/>
    <property type="match status" value="1"/>
</dbReference>
<dbReference type="GO" id="GO:0008843">
    <property type="term" value="F:endochitinase activity"/>
    <property type="evidence" value="ECO:0007669"/>
    <property type="project" value="UniProtKB-EC"/>
</dbReference>
<dbReference type="InterPro" id="IPR029070">
    <property type="entry name" value="Chitinase_insertion_sf"/>
</dbReference>
<evidence type="ECO:0000313" key="5">
    <source>
        <dbReference type="Ensembl" id="ENSSMRP00000003448.1"/>
    </source>
</evidence>
<keyword evidence="1" id="KW-0378">Hydrolase</keyword>
<dbReference type="Pfam" id="PF00704">
    <property type="entry name" value="Glyco_hydro_18"/>
    <property type="match status" value="1"/>
</dbReference>
<feature type="domain" description="GH18" evidence="4">
    <location>
        <begin position="26"/>
        <end position="351"/>
    </location>
</feature>
<keyword evidence="2" id="KW-0326">Glycosidase</keyword>
<evidence type="ECO:0000256" key="3">
    <source>
        <dbReference type="RuleBase" id="RU004453"/>
    </source>
</evidence>
<dbReference type="PROSITE" id="PS01095">
    <property type="entry name" value="GH18_1"/>
    <property type="match status" value="1"/>
</dbReference>
<dbReference type="GO" id="GO:0008061">
    <property type="term" value="F:chitin binding"/>
    <property type="evidence" value="ECO:0007669"/>
    <property type="project" value="UniProtKB-KW"/>
</dbReference>
<evidence type="ECO:0000313" key="6">
    <source>
        <dbReference type="Proteomes" id="UP000694421"/>
    </source>
</evidence>
<evidence type="ECO:0000259" key="4">
    <source>
        <dbReference type="PROSITE" id="PS51910"/>
    </source>
</evidence>
<comment type="similarity">
    <text evidence="3">Belongs to the glycosyl hydrolase 18 family.</text>
</comment>
<dbReference type="SUPFAM" id="SSF51445">
    <property type="entry name" value="(Trans)glycosidases"/>
    <property type="match status" value="1"/>
</dbReference>
<dbReference type="Gene3D" id="3.20.20.80">
    <property type="entry name" value="Glycosidases"/>
    <property type="match status" value="1"/>
</dbReference>
<dbReference type="GO" id="GO:0000272">
    <property type="term" value="P:polysaccharide catabolic process"/>
    <property type="evidence" value="ECO:0007669"/>
    <property type="project" value="UniProtKB-KW"/>
</dbReference>
<dbReference type="OMA" id="GATRYWD"/>
<evidence type="ECO:0000256" key="2">
    <source>
        <dbReference type="ARBA" id="ARBA00023295"/>
    </source>
</evidence>
<evidence type="ECO:0000256" key="1">
    <source>
        <dbReference type="ARBA" id="ARBA00022801"/>
    </source>
</evidence>
<dbReference type="InterPro" id="IPR011583">
    <property type="entry name" value="Chitinase_II/V-like_cat"/>
</dbReference>
<dbReference type="PROSITE" id="PS51910">
    <property type="entry name" value="GH18_2"/>
    <property type="match status" value="1"/>
</dbReference>
<dbReference type="AlphaFoldDB" id="A0A8D0BGF0"/>
<accession>A0A8D0BGF0</accession>
<reference evidence="5" key="2">
    <citation type="submission" date="2025-09" db="UniProtKB">
        <authorList>
            <consortium name="Ensembl"/>
        </authorList>
    </citation>
    <scope>IDENTIFICATION</scope>
</reference>
<name>A0A8D0BGF0_SALMN</name>
<sequence length="379" mass="42734">MGPQASQTSSNLLMQNLLQLFRSCAFNVVCYFSNWAQYRADKARFLPKDIDPNLCTHLIYAFAGMKDNQIATVEWNDETLYKEFNDLKKRNQGLKTLLAIGGWTFGSQKFSAMVATSANRQKFISSVIPFLRKCNFDGLDLDWEYPGARGSPKEDKARFTSLVQETVNEFKAEAKRTGKARLLLNSHIYFMSLDFINLMTYDFHGSFEKVTGHVSPLYPDTDDAVKYWISKGAPAKKINMGMPFYGHSFTLASKNTGVGAPASGAGTAGPYTKESGLLSYYEICTFRKGAQTEVIPKQEVPYSFKGNQWVGYDDVNSIKNKARYVKKNNLGGGMIWAVYLFSKVTRLVGNTKYLPNIFTLNILHQIIKHTYNIIKTSLL</sequence>
<dbReference type="InterPro" id="IPR050314">
    <property type="entry name" value="Glycosyl_Hydrlase_18"/>
</dbReference>
<dbReference type="GO" id="GO:0006032">
    <property type="term" value="P:chitin catabolic process"/>
    <property type="evidence" value="ECO:0007669"/>
    <property type="project" value="UniProtKB-KW"/>
</dbReference>
<keyword evidence="6" id="KW-1185">Reference proteome</keyword>
<dbReference type="InterPro" id="IPR001579">
    <property type="entry name" value="Glyco_hydro_18_chit_AS"/>
</dbReference>
<dbReference type="Gene3D" id="3.10.50.10">
    <property type="match status" value="1"/>
</dbReference>
<dbReference type="CDD" id="cd02872">
    <property type="entry name" value="GH18_chitolectin_chitotriosidase"/>
    <property type="match status" value="1"/>
</dbReference>
<protein>
    <recommendedName>
        <fullName evidence="4">GH18 domain-containing protein</fullName>
    </recommendedName>
</protein>
<reference evidence="5" key="1">
    <citation type="submission" date="2025-08" db="UniProtKB">
        <authorList>
            <consortium name="Ensembl"/>
        </authorList>
    </citation>
    <scope>IDENTIFICATION</scope>
</reference>
<dbReference type="Proteomes" id="UP000694421">
    <property type="component" value="Unplaced"/>
</dbReference>
<dbReference type="PANTHER" id="PTHR11177:SF248">
    <property type="entry name" value="CHITOTRIOSIDASE-1"/>
    <property type="match status" value="1"/>
</dbReference>
<dbReference type="SUPFAM" id="SSF54556">
    <property type="entry name" value="Chitinase insertion domain"/>
    <property type="match status" value="1"/>
</dbReference>
<dbReference type="Ensembl" id="ENSSMRT00000004107.1">
    <property type="protein sequence ID" value="ENSSMRP00000003448.1"/>
    <property type="gene ID" value="ENSSMRG00000002886.1"/>
</dbReference>
<dbReference type="InterPro" id="IPR017853">
    <property type="entry name" value="GH"/>
</dbReference>